<feature type="region of interest" description="Disordered" evidence="9">
    <location>
        <begin position="94"/>
        <end position="139"/>
    </location>
</feature>
<proteinExistence type="predicted"/>
<keyword evidence="4 7" id="KW-0238">DNA-binding</keyword>
<dbReference type="GO" id="GO:0000978">
    <property type="term" value="F:RNA polymerase II cis-regulatory region sequence-specific DNA binding"/>
    <property type="evidence" value="ECO:0007669"/>
    <property type="project" value="TreeGrafter"/>
</dbReference>
<dbReference type="GO" id="GO:0005634">
    <property type="term" value="C:nucleus"/>
    <property type="evidence" value="ECO:0007669"/>
    <property type="project" value="UniProtKB-SubCell"/>
</dbReference>
<name>A0A9W9ZBP8_9CNID</name>
<evidence type="ECO:0000256" key="4">
    <source>
        <dbReference type="ARBA" id="ARBA00023125"/>
    </source>
</evidence>
<keyword evidence="2" id="KW-0217">Developmental protein</keyword>
<dbReference type="OrthoDB" id="6159439at2759"/>
<dbReference type="PANTHER" id="PTHR45793">
    <property type="entry name" value="HOMEOBOX PROTEIN"/>
    <property type="match status" value="1"/>
</dbReference>
<evidence type="ECO:0000256" key="6">
    <source>
        <dbReference type="ARBA" id="ARBA00023242"/>
    </source>
</evidence>
<feature type="domain" description="Homeobox" evidence="10">
    <location>
        <begin position="38"/>
        <end position="98"/>
    </location>
</feature>
<organism evidence="11 12">
    <name type="scientific">Desmophyllum pertusum</name>
    <dbReference type="NCBI Taxonomy" id="174260"/>
    <lineage>
        <taxon>Eukaryota</taxon>
        <taxon>Metazoa</taxon>
        <taxon>Cnidaria</taxon>
        <taxon>Anthozoa</taxon>
        <taxon>Hexacorallia</taxon>
        <taxon>Scleractinia</taxon>
        <taxon>Caryophylliina</taxon>
        <taxon>Caryophylliidae</taxon>
        <taxon>Desmophyllum</taxon>
    </lineage>
</organism>
<evidence type="ECO:0000256" key="7">
    <source>
        <dbReference type="PROSITE-ProRule" id="PRU00108"/>
    </source>
</evidence>
<protein>
    <submittedName>
        <fullName evidence="11">Anterior/posterior pattern specification</fullName>
    </submittedName>
</protein>
<evidence type="ECO:0000256" key="1">
    <source>
        <dbReference type="ARBA" id="ARBA00004123"/>
    </source>
</evidence>
<evidence type="ECO:0000313" key="12">
    <source>
        <dbReference type="Proteomes" id="UP001163046"/>
    </source>
</evidence>
<dbReference type="InterPro" id="IPR001356">
    <property type="entry name" value="HD"/>
</dbReference>
<feature type="DNA-binding region" description="Homeobox" evidence="7">
    <location>
        <begin position="40"/>
        <end position="99"/>
    </location>
</feature>
<evidence type="ECO:0000256" key="8">
    <source>
        <dbReference type="RuleBase" id="RU000682"/>
    </source>
</evidence>
<evidence type="ECO:0000259" key="10">
    <source>
        <dbReference type="PROSITE" id="PS50071"/>
    </source>
</evidence>
<comment type="subcellular location">
    <subcellularLocation>
        <location evidence="1 7 8">Nucleus</location>
    </subcellularLocation>
</comment>
<gene>
    <name evidence="11" type="primary">otx1_2</name>
    <name evidence="11" type="ORF">OS493_021368</name>
</gene>
<evidence type="ECO:0000256" key="3">
    <source>
        <dbReference type="ARBA" id="ARBA00022902"/>
    </source>
</evidence>
<keyword evidence="12" id="KW-1185">Reference proteome</keyword>
<dbReference type="SUPFAM" id="SSF46689">
    <property type="entry name" value="Homeodomain-like"/>
    <property type="match status" value="1"/>
</dbReference>
<dbReference type="GO" id="GO:0007399">
    <property type="term" value="P:nervous system development"/>
    <property type="evidence" value="ECO:0007669"/>
    <property type="project" value="UniProtKB-KW"/>
</dbReference>
<dbReference type="PROSITE" id="PS50071">
    <property type="entry name" value="HOMEOBOX_2"/>
    <property type="match status" value="1"/>
</dbReference>
<comment type="caution">
    <text evidence="11">The sequence shown here is derived from an EMBL/GenBank/DDBJ whole genome shotgun (WGS) entry which is preliminary data.</text>
</comment>
<dbReference type="Proteomes" id="UP001163046">
    <property type="component" value="Unassembled WGS sequence"/>
</dbReference>
<keyword evidence="6 7" id="KW-0539">Nucleus</keyword>
<dbReference type="Pfam" id="PF00046">
    <property type="entry name" value="Homeodomain"/>
    <property type="match status" value="1"/>
</dbReference>
<evidence type="ECO:0000256" key="2">
    <source>
        <dbReference type="ARBA" id="ARBA00022473"/>
    </source>
</evidence>
<reference evidence="11" key="1">
    <citation type="submission" date="2023-01" db="EMBL/GenBank/DDBJ databases">
        <title>Genome assembly of the deep-sea coral Lophelia pertusa.</title>
        <authorList>
            <person name="Herrera S."/>
            <person name="Cordes E."/>
        </authorList>
    </citation>
    <scope>NUCLEOTIDE SEQUENCE</scope>
    <source>
        <strain evidence="11">USNM1676648</strain>
        <tissue evidence="11">Polyp</tissue>
    </source>
</reference>
<dbReference type="AlphaFoldDB" id="A0A9W9ZBP8"/>
<dbReference type="FunFam" id="1.10.10.60:FF:000068">
    <property type="entry name" value="Orthodenticle homeobox 1"/>
    <property type="match status" value="1"/>
</dbReference>
<accession>A0A9W9ZBP8</accession>
<sequence length="229" mass="26446">MNGIFGRLPPCAMNGYNYNHPPTMDFYDPDASMYGPPRKQRRERTTYTKAQLEILDDLFSKTKYPDIFMREEAAMKINLPESRVQVWFKNRRAKFRQQNKQQQGAQNKPKPAIVKRKSPTPPVQHVQDPSAKPTIQVPPQQFNNFSLNGTSWPPNKHNIQEMANFHRQANYQKFINNGINGFSAPNFSSTSSQPHFLPNHEQYFSYMANGGPVTNELSRNRMESSAMMC</sequence>
<keyword evidence="3" id="KW-0524">Neurogenesis</keyword>
<feature type="compositionally biased region" description="Low complexity" evidence="9">
    <location>
        <begin position="98"/>
        <end position="112"/>
    </location>
</feature>
<dbReference type="GO" id="GO:0000981">
    <property type="term" value="F:DNA-binding transcription factor activity, RNA polymerase II-specific"/>
    <property type="evidence" value="ECO:0007669"/>
    <property type="project" value="TreeGrafter"/>
</dbReference>
<evidence type="ECO:0000256" key="5">
    <source>
        <dbReference type="ARBA" id="ARBA00023155"/>
    </source>
</evidence>
<dbReference type="PANTHER" id="PTHR45793:SF5">
    <property type="entry name" value="HOMEOTIC PROTEIN OCELLILESS"/>
    <property type="match status" value="1"/>
</dbReference>
<evidence type="ECO:0000313" key="11">
    <source>
        <dbReference type="EMBL" id="KAJ7378781.1"/>
    </source>
</evidence>
<dbReference type="GO" id="GO:0045944">
    <property type="term" value="P:positive regulation of transcription by RNA polymerase II"/>
    <property type="evidence" value="ECO:0007669"/>
    <property type="project" value="UniProtKB-ARBA"/>
</dbReference>
<evidence type="ECO:0000256" key="9">
    <source>
        <dbReference type="SAM" id="MobiDB-lite"/>
    </source>
</evidence>
<dbReference type="SMART" id="SM00389">
    <property type="entry name" value="HOX"/>
    <property type="match status" value="1"/>
</dbReference>
<dbReference type="EMBL" id="MU826363">
    <property type="protein sequence ID" value="KAJ7378781.1"/>
    <property type="molecule type" value="Genomic_DNA"/>
</dbReference>
<dbReference type="Gene3D" id="1.10.10.60">
    <property type="entry name" value="Homeodomain-like"/>
    <property type="match status" value="1"/>
</dbReference>
<dbReference type="CDD" id="cd00086">
    <property type="entry name" value="homeodomain"/>
    <property type="match status" value="1"/>
</dbReference>
<keyword evidence="5 7" id="KW-0371">Homeobox</keyword>
<dbReference type="InterPro" id="IPR009057">
    <property type="entry name" value="Homeodomain-like_sf"/>
</dbReference>